<feature type="chain" id="PRO_5031369662" description="prolyl oligopeptidase" evidence="6">
    <location>
        <begin position="20"/>
        <end position="731"/>
    </location>
</feature>
<comment type="caution">
    <text evidence="9">The sequence shown here is derived from an EMBL/GenBank/DDBJ whole genome shotgun (WGS) entry which is preliminary data.</text>
</comment>
<dbReference type="InterPro" id="IPR002470">
    <property type="entry name" value="Peptidase_S9A"/>
</dbReference>
<evidence type="ECO:0000256" key="4">
    <source>
        <dbReference type="ARBA" id="ARBA00022801"/>
    </source>
</evidence>
<dbReference type="Gene3D" id="3.40.50.1820">
    <property type="entry name" value="alpha/beta hydrolase"/>
    <property type="match status" value="1"/>
</dbReference>
<dbReference type="GO" id="GO:0006508">
    <property type="term" value="P:proteolysis"/>
    <property type="evidence" value="ECO:0007669"/>
    <property type="project" value="UniProtKB-KW"/>
</dbReference>
<dbReference type="PRINTS" id="PR00862">
    <property type="entry name" value="PROLIGOPTASE"/>
</dbReference>
<evidence type="ECO:0000256" key="3">
    <source>
        <dbReference type="ARBA" id="ARBA00022670"/>
    </source>
</evidence>
<dbReference type="AlphaFoldDB" id="A0A7Z7LVK4"/>
<organism evidence="9 10">
    <name type="scientific">Elizabethkingia anophelis</name>
    <dbReference type="NCBI Taxonomy" id="1117645"/>
    <lineage>
        <taxon>Bacteria</taxon>
        <taxon>Pseudomonadati</taxon>
        <taxon>Bacteroidota</taxon>
        <taxon>Flavobacteriia</taxon>
        <taxon>Flavobacteriales</taxon>
        <taxon>Weeksellaceae</taxon>
        <taxon>Elizabethkingia</taxon>
    </lineage>
</organism>
<dbReference type="SUPFAM" id="SSF53474">
    <property type="entry name" value="alpha/beta-Hydrolases"/>
    <property type="match status" value="1"/>
</dbReference>
<dbReference type="GO" id="GO:0070012">
    <property type="term" value="F:oligopeptidase activity"/>
    <property type="evidence" value="ECO:0007669"/>
    <property type="project" value="TreeGrafter"/>
</dbReference>
<evidence type="ECO:0000313" key="9">
    <source>
        <dbReference type="EMBL" id="STD02584.1"/>
    </source>
</evidence>
<dbReference type="EC" id="3.4.21.26" evidence="2"/>
<dbReference type="InterPro" id="IPR051167">
    <property type="entry name" value="Prolyl_oligopep/macrocyclase"/>
</dbReference>
<dbReference type="EMBL" id="UFYD01000001">
    <property type="protein sequence ID" value="STD02584.1"/>
    <property type="molecule type" value="Genomic_DNA"/>
</dbReference>
<dbReference type="InterPro" id="IPR023302">
    <property type="entry name" value="Pept_S9A_N"/>
</dbReference>
<dbReference type="Gene3D" id="2.130.10.120">
    <property type="entry name" value="Prolyl oligopeptidase, N-terminal domain"/>
    <property type="match status" value="1"/>
</dbReference>
<feature type="domain" description="Peptidase S9A N-terminal" evidence="8">
    <location>
        <begin position="29"/>
        <end position="444"/>
    </location>
</feature>
<evidence type="ECO:0000256" key="5">
    <source>
        <dbReference type="ARBA" id="ARBA00022825"/>
    </source>
</evidence>
<dbReference type="Pfam" id="PF02897">
    <property type="entry name" value="Peptidase_S9_N"/>
    <property type="match status" value="1"/>
</dbReference>
<dbReference type="SUPFAM" id="SSF50993">
    <property type="entry name" value="Peptidase/esterase 'gauge' domain"/>
    <property type="match status" value="1"/>
</dbReference>
<dbReference type="RefSeq" id="WP_086984221.1">
    <property type="nucleotide sequence ID" value="NZ_FTQZ01000032.1"/>
</dbReference>
<dbReference type="Proteomes" id="UP000254876">
    <property type="component" value="Unassembled WGS sequence"/>
</dbReference>
<accession>A0A7Z7LVK4</accession>
<keyword evidence="5" id="KW-0720">Serine protease</keyword>
<keyword evidence="3" id="KW-0645">Protease</keyword>
<dbReference type="GO" id="GO:0004252">
    <property type="term" value="F:serine-type endopeptidase activity"/>
    <property type="evidence" value="ECO:0007669"/>
    <property type="project" value="UniProtKB-EC"/>
</dbReference>
<keyword evidence="6" id="KW-0732">Signal</keyword>
<comment type="catalytic activity">
    <reaction evidence="1">
        <text>Hydrolysis of Pro-|-Xaa &gt;&gt; Ala-|-Xaa in oligopeptides.</text>
        <dbReference type="EC" id="3.4.21.26"/>
    </reaction>
</comment>
<evidence type="ECO:0000256" key="6">
    <source>
        <dbReference type="SAM" id="SignalP"/>
    </source>
</evidence>
<dbReference type="PANTHER" id="PTHR42881">
    <property type="entry name" value="PROLYL ENDOPEPTIDASE"/>
    <property type="match status" value="1"/>
</dbReference>
<dbReference type="InterPro" id="IPR029058">
    <property type="entry name" value="AB_hydrolase_fold"/>
</dbReference>
<evidence type="ECO:0000313" key="10">
    <source>
        <dbReference type="Proteomes" id="UP000254876"/>
    </source>
</evidence>
<feature type="signal peptide" evidence="6">
    <location>
        <begin position="1"/>
        <end position="19"/>
    </location>
</feature>
<evidence type="ECO:0000259" key="7">
    <source>
        <dbReference type="Pfam" id="PF00326"/>
    </source>
</evidence>
<dbReference type="GO" id="GO:0005829">
    <property type="term" value="C:cytosol"/>
    <property type="evidence" value="ECO:0007669"/>
    <property type="project" value="TreeGrafter"/>
</dbReference>
<feature type="domain" description="Peptidase S9 prolyl oligopeptidase catalytic" evidence="7">
    <location>
        <begin position="514"/>
        <end position="721"/>
    </location>
</feature>
<keyword evidence="4 9" id="KW-0378">Hydrolase</keyword>
<gene>
    <name evidence="9" type="primary">f1pep1_1</name>
    <name evidence="9" type="ORF">NCTC10588_01812</name>
</gene>
<sequence length="731" mass="82821">MKKKYLLLFINSVSSLVIAQKTNLAPSVPVIDDYHGIKVVDEYRNLENLKDPTTINWMKSQTDYANSILSSIPNRDYYFNKREDFDKRVGYSVSDIRITRNDKYFYLKRNAGEKAYKVYLRNGFNGNEIMLYDPANFVSSKKTSDVSNSDFVINTISPSWDGSKIAISLTKGGRELSEVIVMEVDNKYIHPEIIINTNPANIGGIKWLGDNSGFFYVYYPVVDLYSKDFRKNTQSILYKIGESPTKLKNVFSGVNNPDLKISTTDYPAVLAFNPEDKYYIGILVDAEDFRRTFFIPKKDLLEGNKNWQQLYDKDSKVFSIKFVDNDIYFLSGYNSSNFKLCKTSITTRKFKDPEVLVPEKKDEVIGQYALTKDGVYYVTTRNGVEAKLYLLKDGKETQIKLPFASGNVDLQSKGLDFSDIWISCSGWANEEQRFKYDLQTNTFKPENFGQLTEHPELKDIAVEEITIKSYDGTEVPLSLIYNKNIKRDGNNPLLIDCYGAFGSVATPFFARSYLLWANQGGVVAVSHVRGGGEKGDNWHKDGQKLKKPNTWKDLIASTEYLINQKYSSSEKIAILGGSAGGIAIGRAITERPELFKVAIIESGVLNTTRFDNNGIQETSKKEYGNPNDPIEFKGLLEMDSFQHIKEGRKYPATLVYAGINDPRVAPWQSGKFVAKLLASTVSKNPVLLNIDYDGGHGGDIPLVQRYRNLSNIYAFALWQLGHPDYQPKKVR</sequence>
<evidence type="ECO:0000256" key="1">
    <source>
        <dbReference type="ARBA" id="ARBA00001070"/>
    </source>
</evidence>
<protein>
    <recommendedName>
        <fullName evidence="2">prolyl oligopeptidase</fullName>
        <ecNumber evidence="2">3.4.21.26</ecNumber>
    </recommendedName>
</protein>
<dbReference type="PANTHER" id="PTHR42881:SF2">
    <property type="entry name" value="PROLYL ENDOPEPTIDASE"/>
    <property type="match status" value="1"/>
</dbReference>
<proteinExistence type="predicted"/>
<reference evidence="9 10" key="1">
    <citation type="submission" date="2018-06" db="EMBL/GenBank/DDBJ databases">
        <authorList>
            <consortium name="Pathogen Informatics"/>
            <person name="Doyle S."/>
        </authorList>
    </citation>
    <scope>NUCLEOTIDE SEQUENCE [LARGE SCALE GENOMIC DNA]</scope>
    <source>
        <strain evidence="9 10">NCTC10588</strain>
    </source>
</reference>
<evidence type="ECO:0000256" key="2">
    <source>
        <dbReference type="ARBA" id="ARBA00011897"/>
    </source>
</evidence>
<dbReference type="Pfam" id="PF00326">
    <property type="entry name" value="Peptidase_S9"/>
    <property type="match status" value="1"/>
</dbReference>
<name>A0A7Z7LVK4_9FLAO</name>
<dbReference type="InterPro" id="IPR001375">
    <property type="entry name" value="Peptidase_S9_cat"/>
</dbReference>
<evidence type="ECO:0000259" key="8">
    <source>
        <dbReference type="Pfam" id="PF02897"/>
    </source>
</evidence>